<proteinExistence type="predicted"/>
<feature type="non-terminal residue" evidence="1">
    <location>
        <position position="87"/>
    </location>
</feature>
<dbReference type="Proteomes" id="UP000789920">
    <property type="component" value="Unassembled WGS sequence"/>
</dbReference>
<comment type="caution">
    <text evidence="1">The sequence shown here is derived from an EMBL/GenBank/DDBJ whole genome shotgun (WGS) entry which is preliminary data.</text>
</comment>
<dbReference type="EMBL" id="CAJVQC010024677">
    <property type="protein sequence ID" value="CAG8727395.1"/>
    <property type="molecule type" value="Genomic_DNA"/>
</dbReference>
<reference evidence="1" key="1">
    <citation type="submission" date="2021-06" db="EMBL/GenBank/DDBJ databases">
        <authorList>
            <person name="Kallberg Y."/>
            <person name="Tangrot J."/>
            <person name="Rosling A."/>
        </authorList>
    </citation>
    <scope>NUCLEOTIDE SEQUENCE</scope>
    <source>
        <strain evidence="1">MA461A</strain>
    </source>
</reference>
<sequence length="87" mass="9833">MLPLQSRKQLSGQILKKSTVEISKTILDDVINDDLGVVLVYDGWKNIAHGKRSKSDAVIEETKKAFDYLKQKNIKVNRLITDPASKH</sequence>
<gene>
    <name evidence="1" type="ORF">RPERSI_LOCUS11821</name>
</gene>
<name>A0ACA9PZI9_9GLOM</name>
<evidence type="ECO:0000313" key="2">
    <source>
        <dbReference type="Proteomes" id="UP000789920"/>
    </source>
</evidence>
<organism evidence="1 2">
    <name type="scientific">Racocetra persica</name>
    <dbReference type="NCBI Taxonomy" id="160502"/>
    <lineage>
        <taxon>Eukaryota</taxon>
        <taxon>Fungi</taxon>
        <taxon>Fungi incertae sedis</taxon>
        <taxon>Mucoromycota</taxon>
        <taxon>Glomeromycotina</taxon>
        <taxon>Glomeromycetes</taxon>
        <taxon>Diversisporales</taxon>
        <taxon>Gigasporaceae</taxon>
        <taxon>Racocetra</taxon>
    </lineage>
</organism>
<keyword evidence="2" id="KW-1185">Reference proteome</keyword>
<protein>
    <submittedName>
        <fullName evidence="1">28628_t:CDS:1</fullName>
    </submittedName>
</protein>
<evidence type="ECO:0000313" key="1">
    <source>
        <dbReference type="EMBL" id="CAG8727395.1"/>
    </source>
</evidence>
<accession>A0ACA9PZI9</accession>